<proteinExistence type="predicted"/>
<keyword evidence="3" id="KW-1185">Reference proteome</keyword>
<evidence type="ECO:0000256" key="1">
    <source>
        <dbReference type="SAM" id="MobiDB-lite"/>
    </source>
</evidence>
<accession>A0A386ZGB5</accession>
<dbReference type="AlphaFoldDB" id="A0A386ZGB5"/>
<protein>
    <submittedName>
        <fullName evidence="2">Uncharacterized protein</fullName>
    </submittedName>
</protein>
<dbReference type="EMBL" id="CP032568">
    <property type="protein sequence ID" value="AYF76942.1"/>
    <property type="molecule type" value="Genomic_DNA"/>
</dbReference>
<dbReference type="KEGG" id="nyu:D7D52_27605"/>
<feature type="region of interest" description="Disordered" evidence="1">
    <location>
        <begin position="72"/>
        <end position="91"/>
    </location>
</feature>
<reference evidence="2 3" key="1">
    <citation type="submission" date="2018-09" db="EMBL/GenBank/DDBJ databases">
        <title>Nocardia yunnanensis sp. nov., an actinomycete isolated from a soil sample.</title>
        <authorList>
            <person name="Zhang J."/>
        </authorList>
    </citation>
    <scope>NUCLEOTIDE SEQUENCE [LARGE SCALE GENOMIC DNA]</scope>
    <source>
        <strain evidence="2 3">CFHS0054</strain>
    </source>
</reference>
<dbReference type="OrthoDB" id="4567478at2"/>
<gene>
    <name evidence="2" type="ORF">D7D52_27605</name>
</gene>
<evidence type="ECO:0000313" key="2">
    <source>
        <dbReference type="EMBL" id="AYF76942.1"/>
    </source>
</evidence>
<dbReference type="Proteomes" id="UP000267164">
    <property type="component" value="Chromosome"/>
</dbReference>
<evidence type="ECO:0000313" key="3">
    <source>
        <dbReference type="Proteomes" id="UP000267164"/>
    </source>
</evidence>
<name>A0A386ZGB5_9NOCA</name>
<sequence>MAVLNERPRAWLQYDDGSWAPVAEDGRVGQSITVEDLLAVARQDLDALEAAGFITEVIDIEPLSVVDVEYGTGQGGQPTLPALERGPIDRP</sequence>
<organism evidence="2 3">
    <name type="scientific">Nocardia yunnanensis</name>
    <dbReference type="NCBI Taxonomy" id="2382165"/>
    <lineage>
        <taxon>Bacteria</taxon>
        <taxon>Bacillati</taxon>
        <taxon>Actinomycetota</taxon>
        <taxon>Actinomycetes</taxon>
        <taxon>Mycobacteriales</taxon>
        <taxon>Nocardiaceae</taxon>
        <taxon>Nocardia</taxon>
    </lineage>
</organism>